<gene>
    <name evidence="2" type="ORF">BGZ96_001315</name>
</gene>
<organism evidence="2 3">
    <name type="scientific">Linnemannia gamsii</name>
    <dbReference type="NCBI Taxonomy" id="64522"/>
    <lineage>
        <taxon>Eukaryota</taxon>
        <taxon>Fungi</taxon>
        <taxon>Fungi incertae sedis</taxon>
        <taxon>Mucoromycota</taxon>
        <taxon>Mortierellomycotina</taxon>
        <taxon>Mortierellomycetes</taxon>
        <taxon>Mortierellales</taxon>
        <taxon>Mortierellaceae</taxon>
        <taxon>Linnemannia</taxon>
    </lineage>
</organism>
<proteinExistence type="predicted"/>
<evidence type="ECO:0000313" key="3">
    <source>
        <dbReference type="Proteomes" id="UP001194696"/>
    </source>
</evidence>
<keyword evidence="1" id="KW-0732">Signal</keyword>
<feature type="chain" id="PRO_5045127959" evidence="1">
    <location>
        <begin position="25"/>
        <end position="107"/>
    </location>
</feature>
<name>A0ABQ7JMU2_9FUNG</name>
<evidence type="ECO:0000313" key="2">
    <source>
        <dbReference type="EMBL" id="KAG0281050.1"/>
    </source>
</evidence>
<comment type="caution">
    <text evidence="2">The sequence shown here is derived from an EMBL/GenBank/DDBJ whole genome shotgun (WGS) entry which is preliminary data.</text>
</comment>
<keyword evidence="3" id="KW-1185">Reference proteome</keyword>
<dbReference type="EMBL" id="JAAAIM010001212">
    <property type="protein sequence ID" value="KAG0281050.1"/>
    <property type="molecule type" value="Genomic_DNA"/>
</dbReference>
<reference evidence="2 3" key="1">
    <citation type="journal article" date="2020" name="Fungal Divers.">
        <title>Resolving the Mortierellaceae phylogeny through synthesis of multi-gene phylogenetics and phylogenomics.</title>
        <authorList>
            <person name="Vandepol N."/>
            <person name="Liber J."/>
            <person name="Desiro A."/>
            <person name="Na H."/>
            <person name="Kennedy M."/>
            <person name="Barry K."/>
            <person name="Grigoriev I.V."/>
            <person name="Miller A.N."/>
            <person name="O'Donnell K."/>
            <person name="Stajich J.E."/>
            <person name="Bonito G."/>
        </authorList>
    </citation>
    <scope>NUCLEOTIDE SEQUENCE [LARGE SCALE GENOMIC DNA]</scope>
    <source>
        <strain evidence="2 3">AD045</strain>
    </source>
</reference>
<dbReference type="Proteomes" id="UP001194696">
    <property type="component" value="Unassembled WGS sequence"/>
</dbReference>
<evidence type="ECO:0000256" key="1">
    <source>
        <dbReference type="SAM" id="SignalP"/>
    </source>
</evidence>
<accession>A0ABQ7JMU2</accession>
<feature type="signal peptide" evidence="1">
    <location>
        <begin position="1"/>
        <end position="24"/>
    </location>
</feature>
<protein>
    <submittedName>
        <fullName evidence="2">Uncharacterized protein</fullName>
    </submittedName>
</protein>
<sequence>MRLSITSIASIALVLASALSIASAQGNSTKVRFGICTCFEPQYDASCCMYAKGYMQNDGNVCDTPDAGESVKKFRSCCDRIKGRTKCKTGEREASHWPPEDSFGCGN</sequence>